<sequence>MHGPEPSAIGHPPYGRGRIDDIGATSMGSPDCSIAIRDFNPVGAHQSGHDRRRAFKLLSNSGSNALQNPEIGTKRITA</sequence>
<proteinExistence type="predicted"/>
<organism evidence="2">
    <name type="scientific">Rhodopseudomonas palustris (strain BisA53)</name>
    <dbReference type="NCBI Taxonomy" id="316055"/>
    <lineage>
        <taxon>Bacteria</taxon>
        <taxon>Pseudomonadati</taxon>
        <taxon>Pseudomonadota</taxon>
        <taxon>Alphaproteobacteria</taxon>
        <taxon>Hyphomicrobiales</taxon>
        <taxon>Nitrobacteraceae</taxon>
        <taxon>Rhodopseudomonas</taxon>
    </lineage>
</organism>
<name>Q07ID1_RHOP5</name>
<evidence type="ECO:0000256" key="1">
    <source>
        <dbReference type="SAM" id="MobiDB-lite"/>
    </source>
</evidence>
<dbReference type="STRING" id="316055.RPE_4379"/>
<evidence type="ECO:0000313" key="2">
    <source>
        <dbReference type="EMBL" id="ABJ08303.1"/>
    </source>
</evidence>
<dbReference type="EMBL" id="CP000463">
    <property type="protein sequence ID" value="ABJ08303.1"/>
    <property type="molecule type" value="Genomic_DNA"/>
</dbReference>
<accession>Q07ID1</accession>
<gene>
    <name evidence="2" type="ordered locus">RPE_4379</name>
</gene>
<feature type="region of interest" description="Disordered" evidence="1">
    <location>
        <begin position="1"/>
        <end position="27"/>
    </location>
</feature>
<reference evidence="2" key="1">
    <citation type="submission" date="2006-09" db="EMBL/GenBank/DDBJ databases">
        <title>Complete sequence of Rhodopseudomonas palustris BisA53.</title>
        <authorList>
            <consortium name="US DOE Joint Genome Institute"/>
            <person name="Copeland A."/>
            <person name="Lucas S."/>
            <person name="Lapidus A."/>
            <person name="Barry K."/>
            <person name="Detter J.C."/>
            <person name="Glavina del Rio T."/>
            <person name="Hammon N."/>
            <person name="Israni S."/>
            <person name="Dalin E."/>
            <person name="Tice H."/>
            <person name="Pitluck S."/>
            <person name="Chain P."/>
            <person name="Malfatti S."/>
            <person name="Shin M."/>
            <person name="Vergez L."/>
            <person name="Schmutz J."/>
            <person name="Larimer F."/>
            <person name="Land M."/>
            <person name="Hauser L."/>
            <person name="Pelletier D.A."/>
            <person name="Kyrpides N."/>
            <person name="Kim E."/>
            <person name="Harwood C.S."/>
            <person name="Oda Y."/>
            <person name="Richardson P."/>
        </authorList>
    </citation>
    <scope>NUCLEOTIDE SEQUENCE [LARGE SCALE GENOMIC DNA]</scope>
    <source>
        <strain evidence="2">BisA53</strain>
    </source>
</reference>
<protein>
    <submittedName>
        <fullName evidence="2">Uncharacterized protein</fullName>
    </submittedName>
</protein>
<dbReference type="AlphaFoldDB" id="Q07ID1"/>
<dbReference type="KEGG" id="rpe:RPE_4379"/>
<dbReference type="HOGENOM" id="CLU_2619707_0_0_5"/>